<evidence type="ECO:0008006" key="4">
    <source>
        <dbReference type="Google" id="ProtNLM"/>
    </source>
</evidence>
<dbReference type="EMBL" id="SJPY01000002">
    <property type="protein sequence ID" value="TWU44063.1"/>
    <property type="molecule type" value="Genomic_DNA"/>
</dbReference>
<name>A0A5C6E337_9BACT</name>
<sequence>MTLQPEDFWSFYEWLFRPNAFLESALLQGIVLFALAIVLGLMVGYVISAARYGPSEGFYAVARVVRDLIRFDLPGTSPRRVFALARLAFKEAIRRKVLFVVGLFVVGLLLAGWYLNPESDDPARLYISFVLTATNYLILALALFISAFSLPADIKSKTIYTIVTKPVRATEIVLGRMLGFVAVGTMMLIPMGFASYLFVTRGIRHNHLEVTEVQELSNGRLEGETDYVAGHRHTFSIDPDSNGRGLTDMVRGHRHYVIRDEEGDFEIGPVADALKARIPSYGDIQFYDRQGNPQDAGIDVGNEKIAEGYGNAGISRLVGVAKGPRRIEHGYVEGGTLGMAEFTFHNVDANQYPIRIPLDMSIRAYRSYKGDIETGIRGSITLKHPTKPIRSVPITFYVDEYTVDEQTIPLRIEPDVSDAASEELLAGLVDDEDDTVNVFDAFVDEQGDMIVQIRCLDSSQYLGVTKSGVYLRAGENSFAWNLTKAYISIWLQMTMVIAFGVMFSTFLSGPVAMVATFVCVLLGFSAEQVYDTRYYIDAGIERGGGPIESMIRILKQDAMTTQFDVDEVAGKVIKTVDAGIVYSLDAIATALPNLPKMVGTAEYAASGFDIFGALLGRHAAATLGYCILAFLVSYFFLKSREIAA</sequence>
<gene>
    <name evidence="2" type="ORF">Q31b_15980</name>
</gene>
<organism evidence="2 3">
    <name type="scientific">Novipirellula aureliae</name>
    <dbReference type="NCBI Taxonomy" id="2527966"/>
    <lineage>
        <taxon>Bacteria</taxon>
        <taxon>Pseudomonadati</taxon>
        <taxon>Planctomycetota</taxon>
        <taxon>Planctomycetia</taxon>
        <taxon>Pirellulales</taxon>
        <taxon>Pirellulaceae</taxon>
        <taxon>Novipirellula</taxon>
    </lineage>
</organism>
<protein>
    <recommendedName>
        <fullName evidence="4">ABC-2 family transporter protein</fullName>
    </recommendedName>
</protein>
<feature type="transmembrane region" description="Helical" evidence="1">
    <location>
        <begin position="173"/>
        <end position="199"/>
    </location>
</feature>
<dbReference type="RefSeq" id="WP_146599093.1">
    <property type="nucleotide sequence ID" value="NZ_SJPY01000002.1"/>
</dbReference>
<dbReference type="OrthoDB" id="231083at2"/>
<evidence type="ECO:0000313" key="3">
    <source>
        <dbReference type="Proteomes" id="UP000315471"/>
    </source>
</evidence>
<dbReference type="PANTHER" id="PTHR43471">
    <property type="entry name" value="ABC TRANSPORTER PERMEASE"/>
    <property type="match status" value="1"/>
</dbReference>
<dbReference type="Proteomes" id="UP000315471">
    <property type="component" value="Unassembled WGS sequence"/>
</dbReference>
<keyword evidence="3" id="KW-1185">Reference proteome</keyword>
<dbReference type="PANTHER" id="PTHR43471:SF10">
    <property type="entry name" value="SLL1107 PROTEIN"/>
    <property type="match status" value="1"/>
</dbReference>
<feature type="transmembrane region" description="Helical" evidence="1">
    <location>
        <begin position="25"/>
        <end position="47"/>
    </location>
</feature>
<evidence type="ECO:0000256" key="1">
    <source>
        <dbReference type="SAM" id="Phobius"/>
    </source>
</evidence>
<feature type="transmembrane region" description="Helical" evidence="1">
    <location>
        <begin position="618"/>
        <end position="637"/>
    </location>
</feature>
<keyword evidence="1" id="KW-1133">Transmembrane helix</keyword>
<reference evidence="2 3" key="1">
    <citation type="submission" date="2019-02" db="EMBL/GenBank/DDBJ databases">
        <title>Deep-cultivation of Planctomycetes and their phenomic and genomic characterization uncovers novel biology.</title>
        <authorList>
            <person name="Wiegand S."/>
            <person name="Jogler M."/>
            <person name="Boedeker C."/>
            <person name="Pinto D."/>
            <person name="Vollmers J."/>
            <person name="Rivas-Marin E."/>
            <person name="Kohn T."/>
            <person name="Peeters S.H."/>
            <person name="Heuer A."/>
            <person name="Rast P."/>
            <person name="Oberbeckmann S."/>
            <person name="Bunk B."/>
            <person name="Jeske O."/>
            <person name="Meyerdierks A."/>
            <person name="Storesund J.E."/>
            <person name="Kallscheuer N."/>
            <person name="Luecker S."/>
            <person name="Lage O.M."/>
            <person name="Pohl T."/>
            <person name="Merkel B.J."/>
            <person name="Hornburger P."/>
            <person name="Mueller R.-W."/>
            <person name="Bruemmer F."/>
            <person name="Labrenz M."/>
            <person name="Spormann A.M."/>
            <person name="Op Den Camp H."/>
            <person name="Overmann J."/>
            <person name="Amann R."/>
            <person name="Jetten M.S.M."/>
            <person name="Mascher T."/>
            <person name="Medema M.H."/>
            <person name="Devos D.P."/>
            <person name="Kaster A.-K."/>
            <person name="Ovreas L."/>
            <person name="Rohde M."/>
            <person name="Galperin M.Y."/>
            <person name="Jogler C."/>
        </authorList>
    </citation>
    <scope>NUCLEOTIDE SEQUENCE [LARGE SCALE GENOMIC DNA]</scope>
    <source>
        <strain evidence="2 3">Q31b</strain>
    </source>
</reference>
<proteinExistence type="predicted"/>
<feature type="transmembrane region" description="Helical" evidence="1">
    <location>
        <begin position="511"/>
        <end position="530"/>
    </location>
</feature>
<feature type="transmembrane region" description="Helical" evidence="1">
    <location>
        <begin position="97"/>
        <end position="115"/>
    </location>
</feature>
<keyword evidence="1" id="KW-0472">Membrane</keyword>
<accession>A0A5C6E337</accession>
<comment type="caution">
    <text evidence="2">The sequence shown here is derived from an EMBL/GenBank/DDBJ whole genome shotgun (WGS) entry which is preliminary data.</text>
</comment>
<keyword evidence="1" id="KW-0812">Transmembrane</keyword>
<feature type="transmembrane region" description="Helical" evidence="1">
    <location>
        <begin position="127"/>
        <end position="152"/>
    </location>
</feature>
<evidence type="ECO:0000313" key="2">
    <source>
        <dbReference type="EMBL" id="TWU44063.1"/>
    </source>
</evidence>
<dbReference type="AlphaFoldDB" id="A0A5C6E337"/>